<evidence type="ECO:0000259" key="1">
    <source>
        <dbReference type="Pfam" id="PF03551"/>
    </source>
</evidence>
<protein>
    <submittedName>
        <fullName evidence="2">Transcriptional regulator, PadR family</fullName>
    </submittedName>
</protein>
<gene>
    <name evidence="2" type="ORF">SAMN02745180_00998</name>
</gene>
<dbReference type="InterPro" id="IPR017799">
    <property type="entry name" value="Tscrpt_reg_PadR_acidobac-type"/>
</dbReference>
<dbReference type="InterPro" id="IPR036390">
    <property type="entry name" value="WH_DNA-bd_sf"/>
</dbReference>
<dbReference type="OrthoDB" id="9808017at2"/>
<name>A0A1M5VPX8_9FIRM</name>
<dbReference type="SUPFAM" id="SSF46785">
    <property type="entry name" value="Winged helix' DNA-binding domain"/>
    <property type="match status" value="1"/>
</dbReference>
<dbReference type="Proteomes" id="UP000184389">
    <property type="component" value="Unassembled WGS sequence"/>
</dbReference>
<feature type="domain" description="Transcription regulator PadR N-terminal" evidence="1">
    <location>
        <begin position="16"/>
        <end position="90"/>
    </location>
</feature>
<reference evidence="2 3" key="1">
    <citation type="submission" date="2016-11" db="EMBL/GenBank/DDBJ databases">
        <authorList>
            <person name="Jaros S."/>
            <person name="Januszkiewicz K."/>
            <person name="Wedrychowicz H."/>
        </authorList>
    </citation>
    <scope>NUCLEOTIDE SEQUENCE [LARGE SCALE GENOMIC DNA]</scope>
    <source>
        <strain evidence="2 3">DSM 13106</strain>
    </source>
</reference>
<dbReference type="Gene3D" id="1.10.10.10">
    <property type="entry name" value="Winged helix-like DNA-binding domain superfamily/Winged helix DNA-binding domain"/>
    <property type="match status" value="1"/>
</dbReference>
<dbReference type="Pfam" id="PF03551">
    <property type="entry name" value="PadR"/>
    <property type="match status" value="1"/>
</dbReference>
<proteinExistence type="predicted"/>
<dbReference type="InterPro" id="IPR036388">
    <property type="entry name" value="WH-like_DNA-bd_sf"/>
</dbReference>
<dbReference type="InterPro" id="IPR052509">
    <property type="entry name" value="Metal_resp_DNA-bind_regulator"/>
</dbReference>
<dbReference type="RefSeq" id="WP_072743651.1">
    <property type="nucleotide sequence ID" value="NZ_FQXR01000004.1"/>
</dbReference>
<keyword evidence="3" id="KW-1185">Reference proteome</keyword>
<dbReference type="STRING" id="1123281.SAMN02745180_00998"/>
<sequence>MKVNNELIKGSTDMLILSLLEEKTMYGYEIIKEMENRSKGVFELKEGTLYPLLHKLEDEGLLKSQWGSGDGKRKRKYYSITPKGKKVIEEKKNEWGVFAEAVKRILEVNLYGFAG</sequence>
<evidence type="ECO:0000313" key="3">
    <source>
        <dbReference type="Proteomes" id="UP000184389"/>
    </source>
</evidence>
<accession>A0A1M5VPX8</accession>
<organism evidence="2 3">
    <name type="scientific">Sporanaerobacter acetigenes DSM 13106</name>
    <dbReference type="NCBI Taxonomy" id="1123281"/>
    <lineage>
        <taxon>Bacteria</taxon>
        <taxon>Bacillati</taxon>
        <taxon>Bacillota</taxon>
        <taxon>Tissierellia</taxon>
        <taxon>Tissierellales</taxon>
        <taxon>Sporanaerobacteraceae</taxon>
        <taxon>Sporanaerobacter</taxon>
    </lineage>
</organism>
<dbReference type="PANTHER" id="PTHR33169:SF14">
    <property type="entry name" value="TRANSCRIPTIONAL REGULATOR RV3488"/>
    <property type="match status" value="1"/>
</dbReference>
<dbReference type="InterPro" id="IPR005149">
    <property type="entry name" value="Tscrpt_reg_PadR_N"/>
</dbReference>
<evidence type="ECO:0000313" key="2">
    <source>
        <dbReference type="EMBL" id="SHH77295.1"/>
    </source>
</evidence>
<dbReference type="PANTHER" id="PTHR33169">
    <property type="entry name" value="PADR-FAMILY TRANSCRIPTIONAL REGULATOR"/>
    <property type="match status" value="1"/>
</dbReference>
<dbReference type="NCBIfam" id="TIGR03433">
    <property type="entry name" value="padR_acidobact"/>
    <property type="match status" value="1"/>
</dbReference>
<dbReference type="AlphaFoldDB" id="A0A1M5VPX8"/>
<dbReference type="EMBL" id="FQXR01000004">
    <property type="protein sequence ID" value="SHH77295.1"/>
    <property type="molecule type" value="Genomic_DNA"/>
</dbReference>